<dbReference type="InterPro" id="IPR036113">
    <property type="entry name" value="Asp/Glu-ADT_sf_sub_c"/>
</dbReference>
<evidence type="ECO:0000313" key="4">
    <source>
        <dbReference type="Proteomes" id="UP001347796"/>
    </source>
</evidence>
<dbReference type="GO" id="GO:0070681">
    <property type="term" value="P:glutaminyl-tRNAGln biosynthesis via transamidation"/>
    <property type="evidence" value="ECO:0007669"/>
    <property type="project" value="UniProtKB-UniRule"/>
</dbReference>
<gene>
    <name evidence="3" type="ORF">SNE40_002075</name>
    <name evidence="2" type="ORF">SNE40_006734</name>
</gene>
<dbReference type="InterPro" id="IPR003837">
    <property type="entry name" value="GatC"/>
</dbReference>
<evidence type="ECO:0000313" key="2">
    <source>
        <dbReference type="EMBL" id="KAK6184224.1"/>
    </source>
</evidence>
<keyword evidence="1" id="KW-0067">ATP-binding</keyword>
<name>A0AAN8JX39_PATCE</name>
<proteinExistence type="inferred from homology"/>
<keyword evidence="1" id="KW-0648">Protein biosynthesis</keyword>
<dbReference type="EMBL" id="JAZGQO010000002">
    <property type="protein sequence ID" value="KAK6190144.1"/>
    <property type="molecule type" value="Genomic_DNA"/>
</dbReference>
<dbReference type="Proteomes" id="UP001347796">
    <property type="component" value="Unassembled WGS sequence"/>
</dbReference>
<comment type="similarity">
    <text evidence="1">Belongs to the GatC family.</text>
</comment>
<dbReference type="GO" id="GO:0050567">
    <property type="term" value="F:glutaminyl-tRNA synthase (glutamine-hydrolyzing) activity"/>
    <property type="evidence" value="ECO:0007669"/>
    <property type="project" value="UniProtKB-UniRule"/>
</dbReference>
<organism evidence="2 4">
    <name type="scientific">Patella caerulea</name>
    <name type="common">Rayed Mediterranean limpet</name>
    <dbReference type="NCBI Taxonomy" id="87958"/>
    <lineage>
        <taxon>Eukaryota</taxon>
        <taxon>Metazoa</taxon>
        <taxon>Spiralia</taxon>
        <taxon>Lophotrochozoa</taxon>
        <taxon>Mollusca</taxon>
        <taxon>Gastropoda</taxon>
        <taxon>Patellogastropoda</taxon>
        <taxon>Patelloidea</taxon>
        <taxon>Patellidae</taxon>
        <taxon>Patella</taxon>
    </lineage>
</organism>
<comment type="caution">
    <text evidence="2">The sequence shown here is derived from an EMBL/GenBank/DDBJ whole genome shotgun (WGS) entry which is preliminary data.</text>
</comment>
<comment type="function">
    <text evidence="1">Allows the formation of correctly charged Gln-tRNA(Gln) through the transamidation of misacylated Glu-tRNA(Gln) in the mitochondria. The reaction takes place in the presence of glutamine and ATP through an activated gamma-phospho-Glu-tRNA(Gln).</text>
</comment>
<dbReference type="HAMAP" id="MF_00122">
    <property type="entry name" value="GatC"/>
    <property type="match status" value="1"/>
</dbReference>
<comment type="subunit">
    <text evidence="1">Subunit of the heterotrimeric GatCAB amidotransferase (AdT) complex, composed of A, B and C subunits.</text>
</comment>
<dbReference type="GO" id="GO:0005739">
    <property type="term" value="C:mitochondrion"/>
    <property type="evidence" value="ECO:0007669"/>
    <property type="project" value="UniProtKB-SubCell"/>
</dbReference>
<dbReference type="GO" id="GO:0005524">
    <property type="term" value="F:ATP binding"/>
    <property type="evidence" value="ECO:0007669"/>
    <property type="project" value="UniProtKB-KW"/>
</dbReference>
<dbReference type="GO" id="GO:0030956">
    <property type="term" value="C:glutamyl-tRNA(Gln) amidotransferase complex"/>
    <property type="evidence" value="ECO:0007669"/>
    <property type="project" value="UniProtKB-UniRule"/>
</dbReference>
<evidence type="ECO:0000256" key="1">
    <source>
        <dbReference type="HAMAP-Rule" id="MF_03149"/>
    </source>
</evidence>
<dbReference type="GO" id="GO:0006450">
    <property type="term" value="P:regulation of translational fidelity"/>
    <property type="evidence" value="ECO:0007669"/>
    <property type="project" value="InterPro"/>
</dbReference>
<dbReference type="NCBIfam" id="TIGR00135">
    <property type="entry name" value="gatC"/>
    <property type="match status" value="1"/>
</dbReference>
<dbReference type="PANTHER" id="PTHR15004:SF0">
    <property type="entry name" value="GLUTAMYL-TRNA(GLN) AMIDOTRANSFERASE SUBUNIT C, MITOCHONDRIAL"/>
    <property type="match status" value="1"/>
</dbReference>
<dbReference type="EC" id="6.3.5.-" evidence="1"/>
<protein>
    <recommendedName>
        <fullName evidence="1">Glutamyl-tRNA(Gln) amidotransferase subunit C, mitochondrial</fullName>
        <shortName evidence="1">Glu-AdT subunit C</shortName>
        <ecNumber evidence="1">6.3.5.-</ecNumber>
    </recommendedName>
</protein>
<dbReference type="EMBL" id="JAZGQO010000006">
    <property type="protein sequence ID" value="KAK6184224.1"/>
    <property type="molecule type" value="Genomic_DNA"/>
</dbReference>
<dbReference type="GO" id="GO:0032543">
    <property type="term" value="P:mitochondrial translation"/>
    <property type="evidence" value="ECO:0007669"/>
    <property type="project" value="UniProtKB-UniRule"/>
</dbReference>
<evidence type="ECO:0000313" key="3">
    <source>
        <dbReference type="EMBL" id="KAK6190144.1"/>
    </source>
</evidence>
<comment type="catalytic activity">
    <reaction evidence="1">
        <text>L-glutamyl-tRNA(Gln) + L-glutamine + ATP + H2O = L-glutaminyl-tRNA(Gln) + L-glutamate + ADP + phosphate + H(+)</text>
        <dbReference type="Rhea" id="RHEA:17521"/>
        <dbReference type="Rhea" id="RHEA-COMP:9681"/>
        <dbReference type="Rhea" id="RHEA-COMP:9684"/>
        <dbReference type="ChEBI" id="CHEBI:15377"/>
        <dbReference type="ChEBI" id="CHEBI:15378"/>
        <dbReference type="ChEBI" id="CHEBI:29985"/>
        <dbReference type="ChEBI" id="CHEBI:30616"/>
        <dbReference type="ChEBI" id="CHEBI:43474"/>
        <dbReference type="ChEBI" id="CHEBI:58359"/>
        <dbReference type="ChEBI" id="CHEBI:78520"/>
        <dbReference type="ChEBI" id="CHEBI:78521"/>
        <dbReference type="ChEBI" id="CHEBI:456216"/>
    </reaction>
</comment>
<dbReference type="Pfam" id="PF02686">
    <property type="entry name" value="GatC"/>
    <property type="match status" value="1"/>
</dbReference>
<keyword evidence="1" id="KW-0547">Nucleotide-binding</keyword>
<dbReference type="AlphaFoldDB" id="A0AAN8JX39"/>
<reference evidence="2 4" key="1">
    <citation type="submission" date="2024-01" db="EMBL/GenBank/DDBJ databases">
        <title>The genome of the rayed Mediterranean limpet Patella caerulea (Linnaeus, 1758).</title>
        <authorList>
            <person name="Anh-Thu Weber A."/>
            <person name="Halstead-Nussloch G."/>
        </authorList>
    </citation>
    <scope>NUCLEOTIDE SEQUENCE [LARGE SCALE GENOMIC DNA]</scope>
    <source>
        <strain evidence="2">AATW-2023a</strain>
        <tissue evidence="2">Whole specimen</tissue>
    </source>
</reference>
<comment type="subcellular location">
    <subcellularLocation>
        <location evidence="1">Mitochondrion</location>
    </subcellularLocation>
</comment>
<accession>A0AAN8JX39</accession>
<keyword evidence="1" id="KW-0496">Mitochondrion</keyword>
<dbReference type="PANTHER" id="PTHR15004">
    <property type="entry name" value="GLUTAMYL-TRNA(GLN) AMIDOTRANSFERASE SUBUNIT C, MITOCHONDRIAL"/>
    <property type="match status" value="1"/>
</dbReference>
<dbReference type="SUPFAM" id="SSF141000">
    <property type="entry name" value="Glu-tRNAGln amidotransferase C subunit"/>
    <property type="match status" value="1"/>
</dbReference>
<sequence>MLKFRQVNCFVLLGRQYLLHNKHLHTKVPLVSTWNNLKNSENLPKVPKISKEQIDQLERLGLVELNNEEAVDRLTEAIKTANQLHVVDTEGVKPLDTVLENSAVYLREDEVTEGNCKKEVLMNAVKTEEDYFVAPPGNIPLKSKNKG</sequence>
<keyword evidence="1" id="KW-0436">Ligase</keyword>
<keyword evidence="4" id="KW-1185">Reference proteome</keyword>